<gene>
    <name evidence="7" type="primary">uvsE</name>
    <name evidence="7" type="ORF">ACE1CA_22405</name>
</gene>
<keyword evidence="6" id="KW-0234">DNA repair</keyword>
<protein>
    <submittedName>
        <fullName evidence="7">UV DNA damage repair endonuclease UvsE</fullName>
    </submittedName>
</protein>
<evidence type="ECO:0000256" key="6">
    <source>
        <dbReference type="ARBA" id="ARBA00023204"/>
    </source>
</evidence>
<evidence type="ECO:0000256" key="5">
    <source>
        <dbReference type="ARBA" id="ARBA00022801"/>
    </source>
</evidence>
<dbReference type="NCBIfam" id="TIGR00629">
    <property type="entry name" value="uvde"/>
    <property type="match status" value="1"/>
</dbReference>
<keyword evidence="4" id="KW-0228">DNA excision</keyword>
<keyword evidence="2 7" id="KW-0255">Endonuclease</keyword>
<evidence type="ECO:0000313" key="8">
    <source>
        <dbReference type="Proteomes" id="UP001576780"/>
    </source>
</evidence>
<dbReference type="RefSeq" id="WP_413279641.1">
    <property type="nucleotide sequence ID" value="NZ_JBHFNT010000202.1"/>
</dbReference>
<dbReference type="NCBIfam" id="NF002640">
    <property type="entry name" value="PRK02308.1-4"/>
    <property type="match status" value="1"/>
</dbReference>
<evidence type="ECO:0000256" key="4">
    <source>
        <dbReference type="ARBA" id="ARBA00022769"/>
    </source>
</evidence>
<keyword evidence="1" id="KW-0540">Nuclease</keyword>
<name>A0ABV4WQD0_9CYAN</name>
<dbReference type="Pfam" id="PF03851">
    <property type="entry name" value="UvdE"/>
    <property type="match status" value="1"/>
</dbReference>
<dbReference type="SUPFAM" id="SSF51658">
    <property type="entry name" value="Xylose isomerase-like"/>
    <property type="match status" value="1"/>
</dbReference>
<keyword evidence="8" id="KW-1185">Reference proteome</keyword>
<dbReference type="Gene3D" id="3.20.20.150">
    <property type="entry name" value="Divalent-metal-dependent TIM barrel enzymes"/>
    <property type="match status" value="1"/>
</dbReference>
<evidence type="ECO:0000256" key="2">
    <source>
        <dbReference type="ARBA" id="ARBA00022759"/>
    </source>
</evidence>
<comment type="caution">
    <text evidence="7">The sequence shown here is derived from an EMBL/GenBank/DDBJ whole genome shotgun (WGS) entry which is preliminary data.</text>
</comment>
<dbReference type="Proteomes" id="UP001576780">
    <property type="component" value="Unassembled WGS sequence"/>
</dbReference>
<accession>A0ABV4WQD0</accession>
<keyword evidence="5" id="KW-0378">Hydrolase</keyword>
<dbReference type="GO" id="GO:0004519">
    <property type="term" value="F:endonuclease activity"/>
    <property type="evidence" value="ECO:0007669"/>
    <property type="project" value="UniProtKB-KW"/>
</dbReference>
<proteinExistence type="predicted"/>
<evidence type="ECO:0000256" key="1">
    <source>
        <dbReference type="ARBA" id="ARBA00022722"/>
    </source>
</evidence>
<dbReference type="InterPro" id="IPR004601">
    <property type="entry name" value="UvdE"/>
</dbReference>
<organism evidence="7 8">
    <name type="scientific">Floridaenema evergladense BLCC-F167</name>
    <dbReference type="NCBI Taxonomy" id="3153639"/>
    <lineage>
        <taxon>Bacteria</taxon>
        <taxon>Bacillati</taxon>
        <taxon>Cyanobacteriota</taxon>
        <taxon>Cyanophyceae</taxon>
        <taxon>Oscillatoriophycideae</taxon>
        <taxon>Aerosakkonematales</taxon>
        <taxon>Aerosakkonemataceae</taxon>
        <taxon>Floridanema</taxon>
        <taxon>Floridanema evergladense</taxon>
    </lineage>
</organism>
<dbReference type="InterPro" id="IPR036237">
    <property type="entry name" value="Xyl_isomerase-like_sf"/>
</dbReference>
<evidence type="ECO:0000313" key="7">
    <source>
        <dbReference type="EMBL" id="MFB2837289.1"/>
    </source>
</evidence>
<dbReference type="PANTHER" id="PTHR31290:SF5">
    <property type="entry name" value="UV-DAMAGE ENDONUCLEASE"/>
    <property type="match status" value="1"/>
</dbReference>
<evidence type="ECO:0000256" key="3">
    <source>
        <dbReference type="ARBA" id="ARBA00022763"/>
    </source>
</evidence>
<dbReference type="EMBL" id="JBHFNT010000202">
    <property type="protein sequence ID" value="MFB2837289.1"/>
    <property type="molecule type" value="Genomic_DNA"/>
</dbReference>
<reference evidence="7 8" key="1">
    <citation type="submission" date="2024-09" db="EMBL/GenBank/DDBJ databases">
        <title>Floridaenema gen nov. (Aerosakkonemataceae, Aerosakkonematales ord. nov., Cyanobacteria) from benthic tropical and subtropical fresh waters, with the description of four new species.</title>
        <authorList>
            <person name="Moretto J.A."/>
            <person name="Berthold D.E."/>
            <person name="Lefler F.W."/>
            <person name="Huang I.-S."/>
            <person name="Laughinghouse H. IV."/>
        </authorList>
    </citation>
    <scope>NUCLEOTIDE SEQUENCE [LARGE SCALE GENOMIC DNA]</scope>
    <source>
        <strain evidence="7 8">BLCC-F167</strain>
    </source>
</reference>
<sequence length="313" mass="35503">MNLSTKNDRTTTPTTTLPKLGLVCITASDKVRYRTVTRKRLLTLTPTEQAKVLRELYADNLQRLNGAIAFCATNNIKLYRVTSGLFPFADDTIGEDILTEFSEELGKIGDRAQNLGMRIVIHPDQFVVLSSDKPEVIENSIKILSTHARILDLLGLPRSPWTVMEIHGGKSDRAERLINVIANLPETIRSRIALENDEYAYSASEIFDICRTANIPMVFDAHHHIIHQKLDSYDHLSVAEMLAKAQTTWPKPEWQLVHISNGKESFNDQQHSDFITVMPTSYKSAPWIEVEAKLKEQAIEKLRQEWLPLVTSN</sequence>
<dbReference type="PANTHER" id="PTHR31290">
    <property type="entry name" value="UV-DAMAGE ENDONUCLEASE"/>
    <property type="match status" value="1"/>
</dbReference>
<keyword evidence="3" id="KW-0227">DNA damage</keyword>